<evidence type="ECO:0000256" key="3">
    <source>
        <dbReference type="ARBA" id="ARBA00022553"/>
    </source>
</evidence>
<accession>A0A5S9M0A3</accession>
<evidence type="ECO:0000313" key="6">
    <source>
        <dbReference type="EMBL" id="BBP87050.1"/>
    </source>
</evidence>
<gene>
    <name evidence="6" type="ORF">BsIDN1_06680</name>
</gene>
<evidence type="ECO:0000259" key="5">
    <source>
        <dbReference type="PROSITE" id="PS50075"/>
    </source>
</evidence>
<dbReference type="EMBL" id="AP021906">
    <property type="protein sequence ID" value="BBP87050.1"/>
    <property type="molecule type" value="Genomic_DNA"/>
</dbReference>
<evidence type="ECO:0000256" key="2">
    <source>
        <dbReference type="ARBA" id="ARBA00022450"/>
    </source>
</evidence>
<evidence type="ECO:0000256" key="4">
    <source>
        <dbReference type="ARBA" id="ARBA00023194"/>
    </source>
</evidence>
<reference evidence="6 7" key="1">
    <citation type="submission" date="2019-12" db="EMBL/GenBank/DDBJ databases">
        <title>Full genome sequence of a Bacillus safensis strain isolated from commercially available natto in Indonesia.</title>
        <authorList>
            <person name="Yoshida M."/>
            <person name="Uomi M."/>
            <person name="Waturangi D."/>
            <person name="Ekaputri J.J."/>
            <person name="Setiamarga D.H.E."/>
        </authorList>
    </citation>
    <scope>NUCLEOTIDE SEQUENCE [LARGE SCALE GENOMIC DNA]</scope>
    <source>
        <strain evidence="6 7">IDN1</strain>
    </source>
</reference>
<dbReference type="GO" id="GO:0003824">
    <property type="term" value="F:catalytic activity"/>
    <property type="evidence" value="ECO:0007669"/>
    <property type="project" value="InterPro"/>
</dbReference>
<organism evidence="6 7">
    <name type="scientific">Bacillus safensis</name>
    <dbReference type="NCBI Taxonomy" id="561879"/>
    <lineage>
        <taxon>Bacteria</taxon>
        <taxon>Bacillati</taxon>
        <taxon>Bacillota</taxon>
        <taxon>Bacilli</taxon>
        <taxon>Bacillales</taxon>
        <taxon>Bacillaceae</taxon>
        <taxon>Bacillus</taxon>
    </lineage>
</organism>
<dbReference type="PROSITE" id="PS50075">
    <property type="entry name" value="CARRIER"/>
    <property type="match status" value="1"/>
</dbReference>
<dbReference type="PROSITE" id="PS00012">
    <property type="entry name" value="PHOSPHOPANTETHEINE"/>
    <property type="match status" value="1"/>
</dbReference>
<protein>
    <recommendedName>
        <fullName evidence="5">Carrier domain-containing protein</fullName>
    </recommendedName>
</protein>
<dbReference type="GO" id="GO:0044550">
    <property type="term" value="P:secondary metabolite biosynthetic process"/>
    <property type="evidence" value="ECO:0007669"/>
    <property type="project" value="TreeGrafter"/>
</dbReference>
<dbReference type="Gene3D" id="3.30.559.10">
    <property type="entry name" value="Chloramphenicol acetyltransferase-like domain"/>
    <property type="match status" value="1"/>
</dbReference>
<evidence type="ECO:0000313" key="7">
    <source>
        <dbReference type="Proteomes" id="UP000464658"/>
    </source>
</evidence>
<dbReference type="InterPro" id="IPR009081">
    <property type="entry name" value="PP-bd_ACP"/>
</dbReference>
<proteinExistence type="predicted"/>
<dbReference type="PANTHER" id="PTHR45527:SF1">
    <property type="entry name" value="FATTY ACID SYNTHASE"/>
    <property type="match status" value="1"/>
</dbReference>
<name>A0A5S9M0A3_BACIA</name>
<dbReference type="GO" id="GO:0043041">
    <property type="term" value="P:amino acid activation for nonribosomal peptide biosynthetic process"/>
    <property type="evidence" value="ECO:0007669"/>
    <property type="project" value="TreeGrafter"/>
</dbReference>
<dbReference type="InterPro" id="IPR023213">
    <property type="entry name" value="CAT-like_dom_sf"/>
</dbReference>
<dbReference type="SUPFAM" id="SSF52777">
    <property type="entry name" value="CoA-dependent acyltransferases"/>
    <property type="match status" value="2"/>
</dbReference>
<dbReference type="InterPro" id="IPR001242">
    <property type="entry name" value="Condensation_dom"/>
</dbReference>
<dbReference type="GO" id="GO:0005829">
    <property type="term" value="C:cytosol"/>
    <property type="evidence" value="ECO:0007669"/>
    <property type="project" value="TreeGrafter"/>
</dbReference>
<feature type="domain" description="Carrier" evidence="5">
    <location>
        <begin position="1"/>
        <end position="46"/>
    </location>
</feature>
<dbReference type="Pfam" id="PF00550">
    <property type="entry name" value="PP-binding"/>
    <property type="match status" value="1"/>
</dbReference>
<dbReference type="InterPro" id="IPR006162">
    <property type="entry name" value="Ppantetheine_attach_site"/>
</dbReference>
<keyword evidence="4" id="KW-0045">Antibiotic biosynthesis</keyword>
<dbReference type="Proteomes" id="UP000464658">
    <property type="component" value="Chromosome"/>
</dbReference>
<dbReference type="GO" id="GO:0008610">
    <property type="term" value="P:lipid biosynthetic process"/>
    <property type="evidence" value="ECO:0007669"/>
    <property type="project" value="UniProtKB-ARBA"/>
</dbReference>
<dbReference type="Gene3D" id="3.30.559.30">
    <property type="entry name" value="Nonribosomal peptide synthetase, condensation domain"/>
    <property type="match status" value="1"/>
</dbReference>
<dbReference type="Gene3D" id="1.10.1200.10">
    <property type="entry name" value="ACP-like"/>
    <property type="match status" value="1"/>
</dbReference>
<dbReference type="GO" id="GO:0031177">
    <property type="term" value="F:phosphopantetheine binding"/>
    <property type="evidence" value="ECO:0007669"/>
    <property type="project" value="TreeGrafter"/>
</dbReference>
<keyword evidence="2" id="KW-0596">Phosphopantetheine</keyword>
<comment type="cofactor">
    <cofactor evidence="1">
        <name>pantetheine 4'-phosphate</name>
        <dbReference type="ChEBI" id="CHEBI:47942"/>
    </cofactor>
</comment>
<dbReference type="PANTHER" id="PTHR45527">
    <property type="entry name" value="NONRIBOSOMAL PEPTIDE SYNTHETASE"/>
    <property type="match status" value="1"/>
</dbReference>
<evidence type="ECO:0000256" key="1">
    <source>
        <dbReference type="ARBA" id="ARBA00001957"/>
    </source>
</evidence>
<dbReference type="CDD" id="cd19531">
    <property type="entry name" value="LCL_NRPS-like"/>
    <property type="match status" value="1"/>
</dbReference>
<dbReference type="AlphaFoldDB" id="A0A5S9M0A3"/>
<dbReference type="GO" id="GO:0017000">
    <property type="term" value="P:antibiotic biosynthetic process"/>
    <property type="evidence" value="ECO:0007669"/>
    <property type="project" value="UniProtKB-KW"/>
</dbReference>
<dbReference type="SUPFAM" id="SSF47336">
    <property type="entry name" value="ACP-like"/>
    <property type="match status" value="1"/>
</dbReference>
<dbReference type="InterPro" id="IPR036736">
    <property type="entry name" value="ACP-like_sf"/>
</dbReference>
<keyword evidence="3" id="KW-0597">Phosphoprotein</keyword>
<sequence>MAGGHSLKAMMMSAKVQEVLQKEVPIQVIFEKPTIRSLAAYIDQDGQEEAGHPILPAEQADEYPVSPAQRRLYILQTLEPDSTNYHIPIVLTLEGTLEYQRLKSAFNQLIQTHEILRTSFHMNGEDIVQRVHEWTEFDLPVHHIKEEEAEAFLTERQSPFDLTAAPLLRAQLLKVSEHRHLLVLEAHHLITDGSSMKTFIQDLAKAYDGEALAERALHYKDYAVWQLSEEETEKQKEHEAYWLKQFEGDLPVLELPTDYPRPAERDFTGERFMFGCDQATTQRIHELLQKTDTTMYMFLLSAFQVLLASYSGQEDIIVGSPVAGRTHPDIQDMPGMFINTIAMRGKPEQNQNIFTAA</sequence>
<dbReference type="Pfam" id="PF00668">
    <property type="entry name" value="Condensation"/>
    <property type="match status" value="1"/>
</dbReference>